<evidence type="ECO:0000313" key="3">
    <source>
        <dbReference type="Proteomes" id="UP000308802"/>
    </source>
</evidence>
<feature type="non-terminal residue" evidence="2">
    <location>
        <position position="1"/>
    </location>
</feature>
<feature type="domain" description="Aminotransferase class V" evidence="1">
    <location>
        <begin position="3"/>
        <end position="431"/>
    </location>
</feature>
<dbReference type="Gene3D" id="3.90.1150.10">
    <property type="entry name" value="Aspartate Aminotransferase, domain 1"/>
    <property type="match status" value="1"/>
</dbReference>
<dbReference type="PANTHER" id="PTHR14237:SF80">
    <property type="entry name" value="MOLYBDENUM COFACTOR SULFURASE"/>
    <property type="match status" value="1"/>
</dbReference>
<gene>
    <name evidence="2" type="ORF">D6D19_02367</name>
</gene>
<dbReference type="AlphaFoldDB" id="A0A4S9AD85"/>
<dbReference type="InterPro" id="IPR000192">
    <property type="entry name" value="Aminotrans_V_dom"/>
</dbReference>
<dbReference type="Gene3D" id="3.40.640.10">
    <property type="entry name" value="Type I PLP-dependent aspartate aminotransferase-like (Major domain)"/>
    <property type="match status" value="1"/>
</dbReference>
<reference evidence="2 3" key="1">
    <citation type="submission" date="2018-10" db="EMBL/GenBank/DDBJ databases">
        <title>Fifty Aureobasidium pullulans genomes reveal a recombining polyextremotolerant generalist.</title>
        <authorList>
            <person name="Gostincar C."/>
            <person name="Turk M."/>
            <person name="Zajc J."/>
            <person name="Gunde-Cimerman N."/>
        </authorList>
    </citation>
    <scope>NUCLEOTIDE SEQUENCE [LARGE SCALE GENOMIC DNA]</scope>
    <source>
        <strain evidence="2 3">EXF-10659</strain>
    </source>
</reference>
<dbReference type="GO" id="GO:0008265">
    <property type="term" value="F:molybdenum cofactor sulfurtransferase activity"/>
    <property type="evidence" value="ECO:0007669"/>
    <property type="project" value="TreeGrafter"/>
</dbReference>
<dbReference type="GO" id="GO:0043545">
    <property type="term" value="P:molybdopterin cofactor metabolic process"/>
    <property type="evidence" value="ECO:0007669"/>
    <property type="project" value="TreeGrafter"/>
</dbReference>
<evidence type="ECO:0000313" key="2">
    <source>
        <dbReference type="EMBL" id="THW77269.1"/>
    </source>
</evidence>
<dbReference type="InterPro" id="IPR015421">
    <property type="entry name" value="PyrdxlP-dep_Trfase_major"/>
</dbReference>
<name>A0A4S9AD85_AURPU</name>
<dbReference type="EMBL" id="QZAO01000043">
    <property type="protein sequence ID" value="THW77269.1"/>
    <property type="molecule type" value="Genomic_DNA"/>
</dbReference>
<accession>A0A4S9AD85</accession>
<dbReference type="InterPro" id="IPR015422">
    <property type="entry name" value="PyrdxlP-dep_Trfase_small"/>
</dbReference>
<dbReference type="Proteomes" id="UP000308802">
    <property type="component" value="Unassembled WGS sequence"/>
</dbReference>
<dbReference type="PANTHER" id="PTHR14237">
    <property type="entry name" value="MOLYBDOPTERIN COFACTOR SULFURASE MOSC"/>
    <property type="match status" value="1"/>
</dbReference>
<evidence type="ECO:0000259" key="1">
    <source>
        <dbReference type="Pfam" id="PF00266"/>
    </source>
</evidence>
<dbReference type="Pfam" id="PF00266">
    <property type="entry name" value="Aminotran_5"/>
    <property type="match status" value="1"/>
</dbReference>
<sequence length="512" mass="55942">KSYLDHGGTTLYAKSLVQEFAQDLLGNLYGNPHSASTPSSIAAHRVDAVRIKALRFFGADPEHYDLIFVSNATAAIKLVMECVKDYVAHENKNGGNGFWYGYHKDAHNSVVGVREHATTSRCFINDDEVEDWIRLGTTVHSRDEVGLFAYPGQSNMTGRRLPPSWSARIRESSHGVIFTLLDAAALATTSPLDLSDPAASPDFVSVSFYKIFGFPDVGALIIRKAAGHLLQRRRYFGGGTIDMVIAVGGTSHVKRDSSLHDQLEDGTLPFHSIFALDIAVDVHARLFTSMARISSHTAFLASYLYDNLQHLRHANGSSLLRIYTDDASSYGNPILQGATIAFNVYTAEGKLIPCQVIEKLADNEGIYIRSGSLCNPGGIATYLGYTPEDLKRAFALGNRCSKPLSDIDGNPAGVVRVSLGAMSTRQDVDRLVSFLIAKVLPIKGQDLVRSDDPILENLVGNDTVSLLEAAKLPSPTKHVVVERPAMRSPEELSPSGKSRRLARLFKIGRFKR</sequence>
<proteinExistence type="predicted"/>
<comment type="caution">
    <text evidence="2">The sequence shown here is derived from an EMBL/GenBank/DDBJ whole genome shotgun (WGS) entry which is preliminary data.</text>
</comment>
<keyword evidence="2" id="KW-0808">Transferase</keyword>
<dbReference type="SUPFAM" id="SSF53383">
    <property type="entry name" value="PLP-dependent transferases"/>
    <property type="match status" value="1"/>
</dbReference>
<protein>
    <submittedName>
        <fullName evidence="2">PLP-dependent transferase</fullName>
    </submittedName>
</protein>
<dbReference type="InterPro" id="IPR015424">
    <property type="entry name" value="PyrdxlP-dep_Trfase"/>
</dbReference>
<organism evidence="2 3">
    <name type="scientific">Aureobasidium pullulans</name>
    <name type="common">Black yeast</name>
    <name type="synonym">Pullularia pullulans</name>
    <dbReference type="NCBI Taxonomy" id="5580"/>
    <lineage>
        <taxon>Eukaryota</taxon>
        <taxon>Fungi</taxon>
        <taxon>Dikarya</taxon>
        <taxon>Ascomycota</taxon>
        <taxon>Pezizomycotina</taxon>
        <taxon>Dothideomycetes</taxon>
        <taxon>Dothideomycetidae</taxon>
        <taxon>Dothideales</taxon>
        <taxon>Saccotheciaceae</taxon>
        <taxon>Aureobasidium</taxon>
    </lineage>
</organism>